<feature type="region of interest" description="Disordered" evidence="4">
    <location>
        <begin position="67"/>
        <end position="90"/>
    </location>
</feature>
<gene>
    <name evidence="6" type="ORF">GO738_13810</name>
</gene>
<dbReference type="Gene3D" id="3.30.565.10">
    <property type="entry name" value="Histidine kinase-like ATPase, C-terminal domain"/>
    <property type="match status" value="1"/>
</dbReference>
<dbReference type="GO" id="GO:0004673">
    <property type="term" value="F:protein histidine kinase activity"/>
    <property type="evidence" value="ECO:0007669"/>
    <property type="project" value="UniProtKB-EC"/>
</dbReference>
<accession>A0A6N8ILY2</accession>
<evidence type="ECO:0000256" key="2">
    <source>
        <dbReference type="ARBA" id="ARBA00012438"/>
    </source>
</evidence>
<evidence type="ECO:0000313" key="6">
    <source>
        <dbReference type="EMBL" id="MVN16400.1"/>
    </source>
</evidence>
<dbReference type="Pfam" id="PF02518">
    <property type="entry name" value="HATPase_c"/>
    <property type="match status" value="1"/>
</dbReference>
<dbReference type="EMBL" id="WPOC01000031">
    <property type="protein sequence ID" value="MVN16400.1"/>
    <property type="molecule type" value="Genomic_DNA"/>
</dbReference>
<dbReference type="SUPFAM" id="SSF55874">
    <property type="entry name" value="ATPase domain of HSP90 chaperone/DNA topoisomerase II/histidine kinase"/>
    <property type="match status" value="1"/>
</dbReference>
<protein>
    <recommendedName>
        <fullName evidence="2">histidine kinase</fullName>
        <ecNumber evidence="2">2.7.13.3</ecNumber>
    </recommendedName>
</protein>
<dbReference type="EC" id="2.7.13.3" evidence="2"/>
<dbReference type="Proteomes" id="UP000468327">
    <property type="component" value="Unassembled WGS sequence"/>
</dbReference>
<dbReference type="PRINTS" id="PR00344">
    <property type="entry name" value="BCTRLSENSOR"/>
</dbReference>
<dbReference type="GeneID" id="97355469"/>
<dbReference type="InterPro" id="IPR004358">
    <property type="entry name" value="Sig_transdc_His_kin-like_C"/>
</dbReference>
<evidence type="ECO:0000256" key="1">
    <source>
        <dbReference type="ARBA" id="ARBA00000085"/>
    </source>
</evidence>
<reference evidence="6 7" key="1">
    <citation type="submission" date="2019-11" db="EMBL/GenBank/DDBJ databases">
        <title>Whole genome shotgun sequencing (WGS) data from Adlercreutzia equolifaciens ResAG-91, Eggerthella lenta MRI-F36, MRI-F37, MRI-F40, ResAG-49, ResAG-88, ResAG-121, ResAG-145, and Gordonibacter sp. ResAG-5, ResAG-26, ResAG-43, ResAG-50, ResAG-59.</title>
        <authorList>
            <person name="Stoll D.A."/>
            <person name="Danylec N."/>
            <person name="Franz C.M.A.P."/>
            <person name="Huch M."/>
        </authorList>
    </citation>
    <scope>NUCLEOTIDE SEQUENCE [LARGE SCALE GENOMIC DNA]</scope>
    <source>
        <strain evidence="6 7">ResAG-59</strain>
    </source>
</reference>
<evidence type="ECO:0000313" key="7">
    <source>
        <dbReference type="Proteomes" id="UP000468327"/>
    </source>
</evidence>
<keyword evidence="7" id="KW-1185">Reference proteome</keyword>
<evidence type="ECO:0000256" key="3">
    <source>
        <dbReference type="ARBA" id="ARBA00023012"/>
    </source>
</evidence>
<feature type="domain" description="Histidine kinase/HSP90-like ATPase" evidence="5">
    <location>
        <begin position="4"/>
        <end position="42"/>
    </location>
</feature>
<feature type="compositionally biased region" description="Basic and acidic residues" evidence="4">
    <location>
        <begin position="80"/>
        <end position="90"/>
    </location>
</feature>
<dbReference type="RefSeq" id="WP_143412710.1">
    <property type="nucleotide sequence ID" value="NZ_BAABZN010000001.1"/>
</dbReference>
<dbReference type="AlphaFoldDB" id="A0A6N8ILY2"/>
<dbReference type="GO" id="GO:0000160">
    <property type="term" value="P:phosphorelay signal transduction system"/>
    <property type="evidence" value="ECO:0007669"/>
    <property type="project" value="UniProtKB-KW"/>
</dbReference>
<comment type="catalytic activity">
    <reaction evidence="1">
        <text>ATP + protein L-histidine = ADP + protein N-phospho-L-histidine.</text>
        <dbReference type="EC" id="2.7.13.3"/>
    </reaction>
</comment>
<proteinExistence type="predicted"/>
<name>A0A6N8ILY2_9ACTN</name>
<sequence length="90" mass="10127">MPHRSGLGLSIARALVERAGGGVAVEANEPQGTRVAVTLPKPRRRCHRPLLPRRFHLRLHGYRRKNDAAQGGVARNRWCPRRDSNARHPL</sequence>
<dbReference type="InterPro" id="IPR003594">
    <property type="entry name" value="HATPase_dom"/>
</dbReference>
<keyword evidence="3" id="KW-0902">Two-component regulatory system</keyword>
<organism evidence="6 7">
    <name type="scientific">Gordonibacter urolithinfaciens</name>
    <dbReference type="NCBI Taxonomy" id="1335613"/>
    <lineage>
        <taxon>Bacteria</taxon>
        <taxon>Bacillati</taxon>
        <taxon>Actinomycetota</taxon>
        <taxon>Coriobacteriia</taxon>
        <taxon>Eggerthellales</taxon>
        <taxon>Eggerthellaceae</taxon>
        <taxon>Gordonibacter</taxon>
    </lineage>
</organism>
<dbReference type="InterPro" id="IPR036890">
    <property type="entry name" value="HATPase_C_sf"/>
</dbReference>
<evidence type="ECO:0000259" key="5">
    <source>
        <dbReference type="Pfam" id="PF02518"/>
    </source>
</evidence>
<comment type="caution">
    <text evidence="6">The sequence shown here is derived from an EMBL/GenBank/DDBJ whole genome shotgun (WGS) entry which is preliminary data.</text>
</comment>
<evidence type="ECO:0000256" key="4">
    <source>
        <dbReference type="SAM" id="MobiDB-lite"/>
    </source>
</evidence>